<dbReference type="Pfam" id="PF13041">
    <property type="entry name" value="PPR_2"/>
    <property type="match status" value="2"/>
</dbReference>
<dbReference type="InterPro" id="IPR011990">
    <property type="entry name" value="TPR-like_helical_dom_sf"/>
</dbReference>
<dbReference type="PANTHER" id="PTHR47926">
    <property type="entry name" value="PENTATRICOPEPTIDE REPEAT-CONTAINING PROTEIN"/>
    <property type="match status" value="1"/>
</dbReference>
<sequence>MPSRTAIDWVTMINKEGHCAPLFFVGMNPVWVGKKNAKCVKCVVSHITATIEPKSSTTGAPEGLKSTLLTCKDRASVAQIHAFIIVSGISNQRNTNGQIVATYAKIGDLKLAREVFDKLPHRGIDSWNAMIIACSRNSRSVEVIDLYHQMVMEGVRPDSSTFTVALKACASLLDLEMGEAIRSQAIECGYEYDVFVGSSLLNLYAKCGKMDEAMGVFGKMPRRDLVSWTTMISGFVQSGHAKEAIDLYRLMRKEGPEGDGVVMIGLIQACANLGDTKMGLSVHGYLIRRDLPMDVVVQTSLVDMYAKTGQLGLASSLFKVMHCRNVVSWSALISGCAQNGFAGNALELLIEMQTFGFKPDIVSLVGALLACSQVGFLKLGKSIHGYIERRFNFDRVSGTAVIDMYSKCGSLSCARTLFDRISSRDLISWNAMIASYGIHGHGEQALSLFFQMMETNLKPDRTTFASLLSALSHSGLVREGRYWYNRMISEFKIQPSEKHYSGMVDLLARSGQVEEARDLIYSMPNEPGIAVWVALLSGCRNHKKLLIGEMAAKKVLEFEPDDPGIYALVSNFFAAARRWDEVAGVRKAMKRTGVKTPGYSVVEVNGKLHAFVMEDKSHAEYEHIAGILGKLEQEMSDKGCLACTEFVLNDLEEESLRITMNLRVCGDFHEGTKFVSGIAEWEMVVREVKRLHHFMNGVCSCDGAGFEEDSEEGNGDEGSGEGNEGANDVKLSLFMLFCFPPRCTPFEFFPLLFESRKFKNFTPFYGVNGGAPDSCQLEKVNDGEDGNGMELAGSFSCSQVKILLVETR</sequence>
<dbReference type="Gene3D" id="1.25.40.10">
    <property type="entry name" value="Tetratricopeptide repeat domain"/>
    <property type="match status" value="3"/>
</dbReference>
<evidence type="ECO:0000313" key="6">
    <source>
        <dbReference type="Proteomes" id="UP000823749"/>
    </source>
</evidence>
<evidence type="ECO:0000256" key="2">
    <source>
        <dbReference type="ARBA" id="ARBA00022737"/>
    </source>
</evidence>
<organism evidence="5 6">
    <name type="scientific">Rhododendron griersonianum</name>
    <dbReference type="NCBI Taxonomy" id="479676"/>
    <lineage>
        <taxon>Eukaryota</taxon>
        <taxon>Viridiplantae</taxon>
        <taxon>Streptophyta</taxon>
        <taxon>Embryophyta</taxon>
        <taxon>Tracheophyta</taxon>
        <taxon>Spermatophyta</taxon>
        <taxon>Magnoliopsida</taxon>
        <taxon>eudicotyledons</taxon>
        <taxon>Gunneridae</taxon>
        <taxon>Pentapetalae</taxon>
        <taxon>asterids</taxon>
        <taxon>Ericales</taxon>
        <taxon>Ericaceae</taxon>
        <taxon>Ericoideae</taxon>
        <taxon>Rhodoreae</taxon>
        <taxon>Rhododendron</taxon>
    </lineage>
</organism>
<dbReference type="GO" id="GO:0008270">
    <property type="term" value="F:zinc ion binding"/>
    <property type="evidence" value="ECO:0007669"/>
    <property type="project" value="InterPro"/>
</dbReference>
<feature type="domain" description="DYW" evidence="4">
    <location>
        <begin position="641"/>
        <end position="703"/>
    </location>
</feature>
<dbReference type="PROSITE" id="PS51375">
    <property type="entry name" value="PPR"/>
    <property type="match status" value="5"/>
</dbReference>
<evidence type="ECO:0000259" key="4">
    <source>
        <dbReference type="Pfam" id="PF14432"/>
    </source>
</evidence>
<evidence type="ECO:0000256" key="3">
    <source>
        <dbReference type="PROSITE-ProRule" id="PRU00708"/>
    </source>
</evidence>
<dbReference type="InterPro" id="IPR032867">
    <property type="entry name" value="DYW_dom"/>
</dbReference>
<gene>
    <name evidence="5" type="ORF">RHGRI_014874</name>
</gene>
<comment type="similarity">
    <text evidence="1">Belongs to the PPR family. PCMP-H subfamily.</text>
</comment>
<dbReference type="Pfam" id="PF20431">
    <property type="entry name" value="E_motif"/>
    <property type="match status" value="1"/>
</dbReference>
<keyword evidence="6" id="KW-1185">Reference proteome</keyword>
<accession>A0AAV6KBY3</accession>
<dbReference type="FunFam" id="1.25.40.10:FF:000031">
    <property type="entry name" value="Pentatricopeptide repeat-containing protein mitochondrial"/>
    <property type="match status" value="1"/>
</dbReference>
<feature type="repeat" description="PPR" evidence="3">
    <location>
        <begin position="193"/>
        <end position="223"/>
    </location>
</feature>
<evidence type="ECO:0000256" key="1">
    <source>
        <dbReference type="ARBA" id="ARBA00006643"/>
    </source>
</evidence>
<comment type="caution">
    <text evidence="5">The sequence shown here is derived from an EMBL/GenBank/DDBJ whole genome shotgun (WGS) entry which is preliminary data.</text>
</comment>
<dbReference type="InterPro" id="IPR046848">
    <property type="entry name" value="E_motif"/>
</dbReference>
<dbReference type="Pfam" id="PF14432">
    <property type="entry name" value="DYW_deaminase"/>
    <property type="match status" value="1"/>
</dbReference>
<dbReference type="InterPro" id="IPR002885">
    <property type="entry name" value="PPR_rpt"/>
</dbReference>
<dbReference type="GO" id="GO:0009451">
    <property type="term" value="P:RNA modification"/>
    <property type="evidence" value="ECO:0007669"/>
    <property type="project" value="InterPro"/>
</dbReference>
<name>A0AAV6KBY3_9ERIC</name>
<dbReference type="Proteomes" id="UP000823749">
    <property type="component" value="Chromosome 5"/>
</dbReference>
<dbReference type="AlphaFoldDB" id="A0AAV6KBY3"/>
<dbReference type="NCBIfam" id="TIGR00756">
    <property type="entry name" value="PPR"/>
    <property type="match status" value="6"/>
</dbReference>
<dbReference type="PANTHER" id="PTHR47926:SF405">
    <property type="entry name" value="DYW DOMAIN-CONTAINING PROTEIN"/>
    <property type="match status" value="1"/>
</dbReference>
<dbReference type="EMBL" id="JACTNZ010000005">
    <property type="protein sequence ID" value="KAG5549717.1"/>
    <property type="molecule type" value="Genomic_DNA"/>
</dbReference>
<feature type="repeat" description="PPR" evidence="3">
    <location>
        <begin position="325"/>
        <end position="359"/>
    </location>
</feature>
<reference evidence="5" key="1">
    <citation type="submission" date="2020-08" db="EMBL/GenBank/DDBJ databases">
        <title>Plant Genome Project.</title>
        <authorList>
            <person name="Zhang R.-G."/>
        </authorList>
    </citation>
    <scope>NUCLEOTIDE SEQUENCE</scope>
    <source>
        <strain evidence="5">WSP0</strain>
        <tissue evidence="5">Leaf</tissue>
    </source>
</reference>
<evidence type="ECO:0000313" key="5">
    <source>
        <dbReference type="EMBL" id="KAG5549717.1"/>
    </source>
</evidence>
<feature type="repeat" description="PPR" evidence="3">
    <location>
        <begin position="123"/>
        <end position="157"/>
    </location>
</feature>
<dbReference type="FunFam" id="1.25.40.10:FF:000344">
    <property type="entry name" value="Pentatricopeptide repeat-containing protein"/>
    <property type="match status" value="1"/>
</dbReference>
<feature type="repeat" description="PPR" evidence="3">
    <location>
        <begin position="425"/>
        <end position="459"/>
    </location>
</feature>
<dbReference type="InterPro" id="IPR046960">
    <property type="entry name" value="PPR_At4g14850-like_plant"/>
</dbReference>
<feature type="repeat" description="PPR" evidence="3">
    <location>
        <begin position="224"/>
        <end position="258"/>
    </location>
</feature>
<keyword evidence="2" id="KW-0677">Repeat</keyword>
<protein>
    <recommendedName>
        <fullName evidence="4">DYW domain-containing protein</fullName>
    </recommendedName>
</protein>
<proteinExistence type="inferred from homology"/>
<dbReference type="FunFam" id="1.25.40.10:FF:000090">
    <property type="entry name" value="Pentatricopeptide repeat-containing protein, chloroplastic"/>
    <property type="match status" value="1"/>
</dbReference>
<dbReference type="GO" id="GO:0003723">
    <property type="term" value="F:RNA binding"/>
    <property type="evidence" value="ECO:0007669"/>
    <property type="project" value="InterPro"/>
</dbReference>
<dbReference type="Pfam" id="PF01535">
    <property type="entry name" value="PPR"/>
    <property type="match status" value="6"/>
</dbReference>